<dbReference type="InterPro" id="IPR025158">
    <property type="entry name" value="Mg_chelat-rel_C"/>
</dbReference>
<dbReference type="EMBL" id="FAUH01000016">
    <property type="protein sequence ID" value="CUU66943.1"/>
    <property type="molecule type" value="Genomic_DNA"/>
</dbReference>
<accession>A0A0X2NN76</accession>
<comment type="similarity">
    <text evidence="1">Belongs to the Mg-chelatase subunits D/I family. ComM subfamily.</text>
</comment>
<dbReference type="InterPro" id="IPR027417">
    <property type="entry name" value="P-loop_NTPase"/>
</dbReference>
<dbReference type="InterPro" id="IPR014721">
    <property type="entry name" value="Ribsml_uS5_D2-typ_fold_subgr"/>
</dbReference>
<dbReference type="Pfam" id="PF13335">
    <property type="entry name" value="Mg_chelatase_C"/>
    <property type="match status" value="1"/>
</dbReference>
<dbReference type="SUPFAM" id="SSF52540">
    <property type="entry name" value="P-loop containing nucleoside triphosphate hydrolases"/>
    <property type="match status" value="1"/>
</dbReference>
<dbReference type="Gene3D" id="3.30.230.10">
    <property type="match status" value="1"/>
</dbReference>
<dbReference type="NCBIfam" id="TIGR00368">
    <property type="entry name" value="YifB family Mg chelatase-like AAA ATPase"/>
    <property type="match status" value="1"/>
</dbReference>
<dbReference type="Gene3D" id="3.40.50.300">
    <property type="entry name" value="P-loop containing nucleotide triphosphate hydrolases"/>
    <property type="match status" value="1"/>
</dbReference>
<dbReference type="InterPro" id="IPR045006">
    <property type="entry name" value="CHLI-like"/>
</dbReference>
<dbReference type="Proteomes" id="UP000182498">
    <property type="component" value="Unassembled WGS sequence"/>
</dbReference>
<evidence type="ECO:0000313" key="4">
    <source>
        <dbReference type="Proteomes" id="UP000182498"/>
    </source>
</evidence>
<dbReference type="PANTHER" id="PTHR32039">
    <property type="entry name" value="MAGNESIUM-CHELATASE SUBUNIT CHLI"/>
    <property type="match status" value="1"/>
</dbReference>
<dbReference type="RefSeq" id="WP_176702238.1">
    <property type="nucleotide sequence ID" value="NZ_FAUH01000016.1"/>
</dbReference>
<feature type="domain" description="AAA+ ATPase" evidence="2">
    <location>
        <begin position="219"/>
        <end position="398"/>
    </location>
</feature>
<reference evidence="4" key="1">
    <citation type="submission" date="2015-11" db="EMBL/GenBank/DDBJ databases">
        <authorList>
            <person name="Dugat-Bony E."/>
        </authorList>
    </citation>
    <scope>NUCLEOTIDE SEQUENCE [LARGE SCALE GENOMIC DNA]</scope>
    <source>
        <strain evidence="4">Mu292</strain>
    </source>
</reference>
<keyword evidence="4" id="KW-1185">Reference proteome</keyword>
<dbReference type="InterPro" id="IPR004482">
    <property type="entry name" value="Mg_chelat-rel"/>
</dbReference>
<dbReference type="SMART" id="SM00382">
    <property type="entry name" value="AAA"/>
    <property type="match status" value="1"/>
</dbReference>
<name>A0A0X2NN76_9CORY</name>
<protein>
    <submittedName>
        <fullName evidence="3">Mg chelatase-related protein</fullName>
    </submittedName>
</protein>
<dbReference type="InterPro" id="IPR020568">
    <property type="entry name" value="Ribosomal_Su5_D2-typ_SF"/>
</dbReference>
<evidence type="ECO:0000256" key="1">
    <source>
        <dbReference type="ARBA" id="ARBA00006354"/>
    </source>
</evidence>
<dbReference type="Pfam" id="PF13541">
    <property type="entry name" value="ChlI"/>
    <property type="match status" value="1"/>
</dbReference>
<dbReference type="AlphaFoldDB" id="A0A0X2NN76"/>
<organism evidence="3 4">
    <name type="scientific">Corynebacterium variabile</name>
    <dbReference type="NCBI Taxonomy" id="1727"/>
    <lineage>
        <taxon>Bacteria</taxon>
        <taxon>Bacillati</taxon>
        <taxon>Actinomycetota</taxon>
        <taxon>Actinomycetes</taxon>
        <taxon>Mycobacteriales</taxon>
        <taxon>Corynebacteriaceae</taxon>
        <taxon>Corynebacterium</taxon>
    </lineage>
</organism>
<dbReference type="InterPro" id="IPR000523">
    <property type="entry name" value="Mg_chelatse_chII-like_cat_dom"/>
</dbReference>
<dbReference type="Pfam" id="PF01078">
    <property type="entry name" value="Mg_chelatase"/>
    <property type="match status" value="1"/>
</dbReference>
<dbReference type="SUPFAM" id="SSF54211">
    <property type="entry name" value="Ribosomal protein S5 domain 2-like"/>
    <property type="match status" value="1"/>
</dbReference>
<evidence type="ECO:0000259" key="2">
    <source>
        <dbReference type="SMART" id="SM00382"/>
    </source>
</evidence>
<evidence type="ECO:0000313" key="3">
    <source>
        <dbReference type="EMBL" id="CUU66943.1"/>
    </source>
</evidence>
<dbReference type="GO" id="GO:0005524">
    <property type="term" value="F:ATP binding"/>
    <property type="evidence" value="ECO:0007669"/>
    <property type="project" value="InterPro"/>
</dbReference>
<sequence>MVTVSNRSPVRVGQARSVGLDGLTGIPVTVDCDISRGLPGMNIVGLGDAAVVQARDRVRSAVINSGLQWPKSRVVVSLSPASVPKTGSGFDLPMVLAILAAQGTVHPDDLADAAVVGELGLDGTVRGVPGVLPMVLAAREAGVGRLAVPLDNLPEAARVPGIRVSGLSHLGQLTDWAVGQETGATAPEPPTTSGATAPDLCELTGQPVARRALETAAAGGHHLWLSGAPGTGKSMLAERLPGILPPLDDEEQLEAAAVHSVAAEKGDLAGIWRRTRPFVSPHPSLTLPALTGGGSGRLRPGAVSLAHHGVLFLDEAPEVSRAVLEGLRVPMERGTVSVERVRRTLVLPARFQLVIASNPCPCGADEPAECLCRGGVRDRYLQRISGPLRDRIDIIATTGGHRAATVTGETGESSAVVRDRVTAARDRAVSRWRGRVDDPPWRSTADVPGPVLRREFPAEDAAMLVLEDQLRRGVLSQRGVDRSLRVAWTLTDLAGKDRPRVGDVMDAVDMFTGTVEGAGQ</sequence>
<dbReference type="PANTHER" id="PTHR32039:SF7">
    <property type="entry name" value="COMPETENCE PROTEIN COMM"/>
    <property type="match status" value="1"/>
</dbReference>
<proteinExistence type="inferred from homology"/>
<dbReference type="InterPro" id="IPR003593">
    <property type="entry name" value="AAA+_ATPase"/>
</dbReference>
<gene>
    <name evidence="3" type="ORF">CVAR292_02296</name>
</gene>